<protein>
    <recommendedName>
        <fullName evidence="2">Ysc84 actin-binding domain-containing protein</fullName>
    </recommendedName>
</protein>
<keyword evidence="4" id="KW-1185">Reference proteome</keyword>
<dbReference type="PANTHER" id="PTHR15629">
    <property type="entry name" value="SH3YL1 PROTEIN"/>
    <property type="match status" value="1"/>
</dbReference>
<dbReference type="InterPro" id="IPR007461">
    <property type="entry name" value="Ysc84_actin-binding"/>
</dbReference>
<dbReference type="HOGENOM" id="CLU_015320_1_1_7"/>
<dbReference type="KEGG" id="sfu:Sfum_3682"/>
<dbReference type="Proteomes" id="UP000001784">
    <property type="component" value="Chromosome"/>
</dbReference>
<dbReference type="GO" id="GO:0035091">
    <property type="term" value="F:phosphatidylinositol binding"/>
    <property type="evidence" value="ECO:0007669"/>
    <property type="project" value="TreeGrafter"/>
</dbReference>
<dbReference type="RefSeq" id="WP_011700477.1">
    <property type="nucleotide sequence ID" value="NC_008554.1"/>
</dbReference>
<name>A0LPK0_SYNFM</name>
<organism evidence="3 4">
    <name type="scientific">Syntrophobacter fumaroxidans (strain DSM 10017 / MPOB)</name>
    <dbReference type="NCBI Taxonomy" id="335543"/>
    <lineage>
        <taxon>Bacteria</taxon>
        <taxon>Pseudomonadati</taxon>
        <taxon>Thermodesulfobacteriota</taxon>
        <taxon>Syntrophobacteria</taxon>
        <taxon>Syntrophobacterales</taxon>
        <taxon>Syntrophobacteraceae</taxon>
        <taxon>Syntrophobacter</taxon>
    </lineage>
</organism>
<dbReference type="OrthoDB" id="9782434at2"/>
<sequence>MKSIFCAALVFALVAPFLPTVAFADMQDDVNQAVTIFQRFQDIPEQSVPRSVLKDARGIAILTVLKAGFIFSGRGGHGVVVARTRKGWSGPSAIGTGGAGFGLQIGAQVTEFVMILNTAEAVNAFSREGNIQLGTDLSVAAGPVGRTAAVGITPMAAVYTYSRSQGIFAGISLEGTVVVTRKDANAAYYGRSVVAGDILAGKIKPPAGARRLVQVLSRY</sequence>
<reference evidence="3 4" key="1">
    <citation type="submission" date="2006-10" db="EMBL/GenBank/DDBJ databases">
        <title>Complete sequence of Syntrophobacter fumaroxidans MPOB.</title>
        <authorList>
            <consortium name="US DOE Joint Genome Institute"/>
            <person name="Copeland A."/>
            <person name="Lucas S."/>
            <person name="Lapidus A."/>
            <person name="Barry K."/>
            <person name="Detter J.C."/>
            <person name="Glavina del Rio T."/>
            <person name="Hammon N."/>
            <person name="Israni S."/>
            <person name="Pitluck S."/>
            <person name="Goltsman E.G."/>
            <person name="Martinez M."/>
            <person name="Schmutz J."/>
            <person name="Larimer F."/>
            <person name="Land M."/>
            <person name="Hauser L."/>
            <person name="Kyrpides N."/>
            <person name="Kim E."/>
            <person name="Boone D.R."/>
            <person name="Brockman F."/>
            <person name="Culley D."/>
            <person name="Ferry J."/>
            <person name="Gunsalus R."/>
            <person name="McInerney M.J."/>
            <person name="Morrison M."/>
            <person name="Plugge C."/>
            <person name="Rohlin L."/>
            <person name="Scholten J."/>
            <person name="Sieber J."/>
            <person name="Stams A.J.M."/>
            <person name="Worm P."/>
            <person name="Henstra A.M."/>
            <person name="Richardson P."/>
        </authorList>
    </citation>
    <scope>NUCLEOTIDE SEQUENCE [LARGE SCALE GENOMIC DNA]</scope>
    <source>
        <strain evidence="4">DSM 10017 / MPOB</strain>
    </source>
</reference>
<dbReference type="eggNOG" id="COG2930">
    <property type="taxonomic scope" value="Bacteria"/>
</dbReference>
<dbReference type="EMBL" id="CP000478">
    <property type="protein sequence ID" value="ABK19352.1"/>
    <property type="molecule type" value="Genomic_DNA"/>
</dbReference>
<feature type="domain" description="Ysc84 actin-binding" evidence="2">
    <location>
        <begin position="98"/>
        <end position="218"/>
    </location>
</feature>
<keyword evidence="1" id="KW-0732">Signal</keyword>
<dbReference type="InParanoid" id="A0LPK0"/>
<evidence type="ECO:0000313" key="3">
    <source>
        <dbReference type="EMBL" id="ABK19352.1"/>
    </source>
</evidence>
<proteinExistence type="predicted"/>
<evidence type="ECO:0000313" key="4">
    <source>
        <dbReference type="Proteomes" id="UP000001784"/>
    </source>
</evidence>
<evidence type="ECO:0000256" key="1">
    <source>
        <dbReference type="SAM" id="SignalP"/>
    </source>
</evidence>
<feature type="signal peptide" evidence="1">
    <location>
        <begin position="1"/>
        <end position="24"/>
    </location>
</feature>
<feature type="chain" id="PRO_5002626330" description="Ysc84 actin-binding domain-containing protein" evidence="1">
    <location>
        <begin position="25"/>
        <end position="219"/>
    </location>
</feature>
<evidence type="ECO:0000259" key="2">
    <source>
        <dbReference type="Pfam" id="PF04366"/>
    </source>
</evidence>
<dbReference type="PANTHER" id="PTHR15629:SF2">
    <property type="entry name" value="SH3 DOMAIN-CONTAINING YSC84-LIKE PROTEIN 1"/>
    <property type="match status" value="1"/>
</dbReference>
<dbReference type="InterPro" id="IPR051702">
    <property type="entry name" value="SH3_domain_YSC84-like"/>
</dbReference>
<accession>A0LPK0</accession>
<dbReference type="AlphaFoldDB" id="A0LPK0"/>
<dbReference type="Pfam" id="PF04366">
    <property type="entry name" value="Ysc84"/>
    <property type="match status" value="1"/>
</dbReference>
<dbReference type="STRING" id="335543.Sfum_3682"/>
<gene>
    <name evidence="3" type="ordered locus">Sfum_3682</name>
</gene>